<protein>
    <submittedName>
        <fullName evidence="1">Uncharacterized protein</fullName>
    </submittedName>
</protein>
<accession>A0ACC3N1B7</accession>
<comment type="caution">
    <text evidence="1">The sequence shown here is derived from an EMBL/GenBank/DDBJ whole genome shotgun (WGS) entry which is preliminary data.</text>
</comment>
<evidence type="ECO:0000313" key="2">
    <source>
        <dbReference type="Proteomes" id="UP001281147"/>
    </source>
</evidence>
<gene>
    <name evidence="1" type="ORF">LTR37_012297</name>
</gene>
<evidence type="ECO:0000313" key="1">
    <source>
        <dbReference type="EMBL" id="KAK3707128.1"/>
    </source>
</evidence>
<name>A0ACC3N1B7_9PEZI</name>
<dbReference type="Proteomes" id="UP001281147">
    <property type="component" value="Unassembled WGS sequence"/>
</dbReference>
<dbReference type="EMBL" id="JAUTXU010000113">
    <property type="protein sequence ID" value="KAK3707128.1"/>
    <property type="molecule type" value="Genomic_DNA"/>
</dbReference>
<organism evidence="1 2">
    <name type="scientific">Vermiconidia calcicola</name>
    <dbReference type="NCBI Taxonomy" id="1690605"/>
    <lineage>
        <taxon>Eukaryota</taxon>
        <taxon>Fungi</taxon>
        <taxon>Dikarya</taxon>
        <taxon>Ascomycota</taxon>
        <taxon>Pezizomycotina</taxon>
        <taxon>Dothideomycetes</taxon>
        <taxon>Dothideomycetidae</taxon>
        <taxon>Mycosphaerellales</taxon>
        <taxon>Extremaceae</taxon>
        <taxon>Vermiconidia</taxon>
    </lineage>
</organism>
<keyword evidence="2" id="KW-1185">Reference proteome</keyword>
<proteinExistence type="predicted"/>
<reference evidence="1" key="1">
    <citation type="submission" date="2023-07" db="EMBL/GenBank/DDBJ databases">
        <title>Black Yeasts Isolated from many extreme environments.</title>
        <authorList>
            <person name="Coleine C."/>
            <person name="Stajich J.E."/>
            <person name="Selbmann L."/>
        </authorList>
    </citation>
    <scope>NUCLEOTIDE SEQUENCE</scope>
    <source>
        <strain evidence="1">CCFEE 5714</strain>
    </source>
</reference>
<sequence>MEGDKALAEAASGGKAEFHRSGFPQPISRRRERFKEGKMEDKQVRMMVRTAPKTLLEMQLNYAATEKILAIIGRSSASCQALREDGTEPHQRSFTVVEHALTTPLNHPSTFKLRINNIKRITYKTASGPLATTQDASSASSKGWTASIKAHGDGPEIFDRSSQCAETGMLFRRADGLSAKSKPQVKLALTVQKYTACEDAHLLALCRNEYTKSEIFAEFNRAAKESCRPIRSEQSIENAMYKILAELQKYESSRQNACIVGHSKLV</sequence>